<accession>A0A6C0E831</accession>
<sequence>MNNLHRYNLEVLINFKPNQELKLSTVGEVQNKLTSDDSYLMIVGLKSIDPIEKIVQVYSTSFYHFLNLIQLPNSSSMSSCINLSQHNYTEFQLEIILLLENSLKGLFRYENYCRKYNVKKADYISNYIAKLSNHLVNYKSSVLSLHNSIEDEKKLFMTNSIKNSSDVDTDSDSDTYMGFEIISKHYYTDDTTPKNQEPEPTQKDQEPEPTPKDQEPEPTQKDQEPEPTPKDQEPEPTPKDQEPTQKDQELVVKKDQEPKIKNQQQNILTRIRINIIGILNRVKRWFNHQFNRTRGRVNQ</sequence>
<evidence type="ECO:0000256" key="1">
    <source>
        <dbReference type="SAM" id="MobiDB-lite"/>
    </source>
</evidence>
<dbReference type="AlphaFoldDB" id="A0A6C0E831"/>
<protein>
    <submittedName>
        <fullName evidence="2">Uncharacterized protein</fullName>
    </submittedName>
</protein>
<proteinExistence type="predicted"/>
<dbReference type="EMBL" id="MN739752">
    <property type="protein sequence ID" value="QHT24958.1"/>
    <property type="molecule type" value="Genomic_DNA"/>
</dbReference>
<feature type="region of interest" description="Disordered" evidence="1">
    <location>
        <begin position="187"/>
        <end position="258"/>
    </location>
</feature>
<organism evidence="2">
    <name type="scientific">viral metagenome</name>
    <dbReference type="NCBI Taxonomy" id="1070528"/>
    <lineage>
        <taxon>unclassified sequences</taxon>
        <taxon>metagenomes</taxon>
        <taxon>organismal metagenomes</taxon>
    </lineage>
</organism>
<name>A0A6C0E831_9ZZZZ</name>
<evidence type="ECO:0000313" key="2">
    <source>
        <dbReference type="EMBL" id="QHT24958.1"/>
    </source>
</evidence>
<reference evidence="2" key="1">
    <citation type="journal article" date="2020" name="Nature">
        <title>Giant virus diversity and host interactions through global metagenomics.</title>
        <authorList>
            <person name="Schulz F."/>
            <person name="Roux S."/>
            <person name="Paez-Espino D."/>
            <person name="Jungbluth S."/>
            <person name="Walsh D.A."/>
            <person name="Denef V.J."/>
            <person name="McMahon K.D."/>
            <person name="Konstantinidis K.T."/>
            <person name="Eloe-Fadrosh E.A."/>
            <person name="Kyrpides N.C."/>
            <person name="Woyke T."/>
        </authorList>
    </citation>
    <scope>NUCLEOTIDE SEQUENCE</scope>
    <source>
        <strain evidence="2">GVMAG-M-3300023179-150</strain>
    </source>
</reference>